<dbReference type="SUPFAM" id="SSF54593">
    <property type="entry name" value="Glyoxalase/Bleomycin resistance protein/Dihydroxybiphenyl dioxygenase"/>
    <property type="match status" value="1"/>
</dbReference>
<evidence type="ECO:0000313" key="4">
    <source>
        <dbReference type="Proteomes" id="UP000655523"/>
    </source>
</evidence>
<feature type="region of interest" description="Disordered" evidence="1">
    <location>
        <begin position="131"/>
        <end position="159"/>
    </location>
</feature>
<reference evidence="3 4" key="1">
    <citation type="submission" date="2019-11" db="EMBL/GenBank/DDBJ databases">
        <title>Metabolism of dissolved organic matter in forest soils.</title>
        <authorList>
            <person name="Cyle K.T."/>
            <person name="Wilhelm R.C."/>
            <person name="Martinez C.E."/>
        </authorList>
    </citation>
    <scope>NUCLEOTIDE SEQUENCE [LARGE SCALE GENOMIC DNA]</scope>
    <source>
        <strain evidence="3 4">5N</strain>
    </source>
</reference>
<dbReference type="Proteomes" id="UP000655523">
    <property type="component" value="Unassembled WGS sequence"/>
</dbReference>
<name>A0A972NKN4_9BURK</name>
<feature type="domain" description="VOC" evidence="2">
    <location>
        <begin position="19"/>
        <end position="127"/>
    </location>
</feature>
<dbReference type="Pfam" id="PF00903">
    <property type="entry name" value="Glyoxalase"/>
    <property type="match status" value="2"/>
</dbReference>
<protein>
    <submittedName>
        <fullName evidence="3">Metapyrocatechase</fullName>
    </submittedName>
</protein>
<dbReference type="InterPro" id="IPR029068">
    <property type="entry name" value="Glyas_Bleomycin-R_OHBP_Dase"/>
</dbReference>
<evidence type="ECO:0000256" key="1">
    <source>
        <dbReference type="SAM" id="MobiDB-lite"/>
    </source>
</evidence>
<accession>A0A972NKN4</accession>
<sequence length="314" mass="34724">MTTTASAPTRRRDRLGIHSLDHFCFSVPDLAVAKQFYTAFGLDVRDAGDALRLYTFGHPHCWAIVRGGTARKQIEYLSFGVYGDEIDAFRARLRDENVELLRSGEHVTDEGLWFHDCDGRLVQIKAAAKSSPDGKSVVSNPSAAAGARGTGPRAEQPSVRPSRLAHILLFTTDLQRAMRFYSSTLGLRLSDEAEVVAFMHGAHGSDHHLIAFGQANGTGLHHSSWDVCSIQEVGLGAMQMAAAGYARGWGVGRHVLGSNYFYYVRDPWDSYAEYSCDIDYVPADIDWPSQSFTADNGFYLWAPPPPEDFAHDYE</sequence>
<dbReference type="InterPro" id="IPR004360">
    <property type="entry name" value="Glyas_Fos-R_dOase_dom"/>
</dbReference>
<dbReference type="AlphaFoldDB" id="A0A972NKN4"/>
<feature type="compositionally biased region" description="Low complexity" evidence="1">
    <location>
        <begin position="143"/>
        <end position="154"/>
    </location>
</feature>
<evidence type="ECO:0000259" key="2">
    <source>
        <dbReference type="PROSITE" id="PS51819"/>
    </source>
</evidence>
<evidence type="ECO:0000313" key="3">
    <source>
        <dbReference type="EMBL" id="NPT55116.1"/>
    </source>
</evidence>
<proteinExistence type="predicted"/>
<comment type="caution">
    <text evidence="3">The sequence shown here is derived from an EMBL/GenBank/DDBJ whole genome shotgun (WGS) entry which is preliminary data.</text>
</comment>
<dbReference type="EMBL" id="WOEZ01000050">
    <property type="protein sequence ID" value="NPT55116.1"/>
    <property type="molecule type" value="Genomic_DNA"/>
</dbReference>
<dbReference type="Gene3D" id="3.10.180.10">
    <property type="entry name" value="2,3-Dihydroxybiphenyl 1,2-Dioxygenase, domain 1"/>
    <property type="match status" value="2"/>
</dbReference>
<dbReference type="InterPro" id="IPR037523">
    <property type="entry name" value="VOC_core"/>
</dbReference>
<keyword evidence="4" id="KW-1185">Reference proteome</keyword>
<organism evidence="3 4">
    <name type="scientific">Paraburkholderia elongata</name>
    <dbReference type="NCBI Taxonomy" id="2675747"/>
    <lineage>
        <taxon>Bacteria</taxon>
        <taxon>Pseudomonadati</taxon>
        <taxon>Pseudomonadota</taxon>
        <taxon>Betaproteobacteria</taxon>
        <taxon>Burkholderiales</taxon>
        <taxon>Burkholderiaceae</taxon>
        <taxon>Paraburkholderia</taxon>
    </lineage>
</organism>
<feature type="domain" description="VOC" evidence="2">
    <location>
        <begin position="163"/>
        <end position="277"/>
    </location>
</feature>
<gene>
    <name evidence="3" type="ORF">GNZ13_11030</name>
</gene>
<dbReference type="PROSITE" id="PS51819">
    <property type="entry name" value="VOC"/>
    <property type="match status" value="2"/>
</dbReference>